<reference evidence="1 2" key="1">
    <citation type="journal article" date="2015" name="Genome Announc.">
        <title>Complete Genome Sequence of the Type Strain Corynebacterium mustelae DSM 45274, Isolated from Various Tissues of a Male Ferret with Lethal Sepsis.</title>
        <authorList>
            <person name="Ruckert C."/>
            <person name="Eimer J."/>
            <person name="Winkler A."/>
            <person name="Tauch A."/>
        </authorList>
    </citation>
    <scope>NUCLEOTIDE SEQUENCE [LARGE SCALE GENOMIC DNA]</scope>
    <source>
        <strain evidence="1 2">DSM 45274</strain>
    </source>
</reference>
<evidence type="ECO:0000313" key="2">
    <source>
        <dbReference type="Proteomes" id="UP000035199"/>
    </source>
</evidence>
<dbReference type="STRING" id="571915.CMUST_10665"/>
<dbReference type="PATRIC" id="fig|571915.4.peg.2269"/>
<sequence>MTSQFPHLHHMPTRPCTVSQYVRSLKRQRKWQRISSTETFGTWLGIIFTHARDCSTFLGHPDPDVLDAIDTVGHQLSETFALPQSGVHLDYLDALTAAGITWEFLPTKWPEDESALNFTSWADTGMRDLGALCGKESIQDTLCASLYAQPAGQLERILTRLLSTPATCAFVARWLGWVAGRRRQAKGSVSRWAKLQPVRRLLSNPRFAALNPAAHREIMHVDAAEEVCARLRLGSLREYTWPAFEETVARKTFDPTLVCCDFPTVAVSDGHTVTLLVGDERRSATIPAHTQLKHAVDTGRDTYVEYCDTRGTWHYLWLREGIPRAFDTPAPLMEREFSDAQKIGDTWYLGSTPLTPRLTQQPYGELFGLDPTFFFTPDHTTPHPMLSPVTCVNTGETLSRDEFDAYVWETLLGKPPQMRPGEWFNFSSTLTRTTPNTCDSPLGDENGTHYCIMFGGNADEDTVLFTPLGQFSGPFGLCTAMKRPGGGTWIVGNELFDAATNLPITPAPTPLSAAHPLEWLPLQALHYLRVRNLDVSRKMRACTVSDATRLLAEPESVHEFTCGDVVLADMVNEIIATVQALTLPPATKEPPQ</sequence>
<accession>A0A0G3GZ49</accession>
<dbReference type="AlphaFoldDB" id="A0A0G3GZ49"/>
<name>A0A0G3GZ49_9CORY</name>
<reference evidence="2" key="2">
    <citation type="submission" date="2015-05" db="EMBL/GenBank/DDBJ databases">
        <title>Complete genome sequence of Corynebacterium mustelae DSM 45274, isolated from various tissues of a male ferret with lethal sepsis.</title>
        <authorList>
            <person name="Ruckert C."/>
            <person name="Albersmeier A."/>
            <person name="Winkler A."/>
            <person name="Tauch A."/>
        </authorList>
    </citation>
    <scope>NUCLEOTIDE SEQUENCE [LARGE SCALE GENOMIC DNA]</scope>
    <source>
        <strain evidence="2">DSM 45274</strain>
    </source>
</reference>
<gene>
    <name evidence="1" type="ORF">CMUST_10665</name>
</gene>
<keyword evidence="2" id="KW-1185">Reference proteome</keyword>
<evidence type="ECO:0000313" key="1">
    <source>
        <dbReference type="EMBL" id="AKK06449.1"/>
    </source>
</evidence>
<protein>
    <submittedName>
        <fullName evidence="1">Uncharacterized protein</fullName>
    </submittedName>
</protein>
<dbReference type="Proteomes" id="UP000035199">
    <property type="component" value="Chromosome"/>
</dbReference>
<dbReference type="KEGG" id="cmv:CMUST_10665"/>
<dbReference type="EMBL" id="CP011542">
    <property type="protein sequence ID" value="AKK06449.1"/>
    <property type="molecule type" value="Genomic_DNA"/>
</dbReference>
<organism evidence="1 2">
    <name type="scientific">Corynebacterium mustelae</name>
    <dbReference type="NCBI Taxonomy" id="571915"/>
    <lineage>
        <taxon>Bacteria</taxon>
        <taxon>Bacillati</taxon>
        <taxon>Actinomycetota</taxon>
        <taxon>Actinomycetes</taxon>
        <taxon>Mycobacteriales</taxon>
        <taxon>Corynebacteriaceae</taxon>
        <taxon>Corynebacterium</taxon>
    </lineage>
</organism>
<proteinExistence type="predicted"/>